<dbReference type="EMBL" id="JBGNUJ010000002">
    <property type="protein sequence ID" value="KAL3963554.1"/>
    <property type="molecule type" value="Genomic_DNA"/>
</dbReference>
<evidence type="ECO:0000313" key="2">
    <source>
        <dbReference type="Proteomes" id="UP001638806"/>
    </source>
</evidence>
<name>A0ACC4E745_PURLI</name>
<evidence type="ECO:0000313" key="1">
    <source>
        <dbReference type="EMBL" id="KAL3963554.1"/>
    </source>
</evidence>
<sequence length="134" mass="14846">MPRAVASTSIHELTSSRAPASRANDALARMGSRQPTRAIVYNFTCPKRLRQCQKPLFEYASEMVAMWDLADTTIAQQVNASDPSSVVVGYYGAEAYSRHGTRRSQNYEFALPTGCCVIPYQLAKIVEGKRVRAL</sequence>
<reference evidence="1" key="1">
    <citation type="submission" date="2024-12" db="EMBL/GenBank/DDBJ databases">
        <title>Comparative genomics and development of molecular markers within Purpureocillium lilacinum and among Purpureocillium species.</title>
        <authorList>
            <person name="Yeh Z.-Y."/>
            <person name="Ni N.-T."/>
            <person name="Lo P.-H."/>
            <person name="Mushyakhwo K."/>
            <person name="Lin C.-F."/>
            <person name="Nai Y.-S."/>
        </authorList>
    </citation>
    <scope>NUCLEOTIDE SEQUENCE</scope>
    <source>
        <strain evidence="1">NCHU-NPUST-175</strain>
    </source>
</reference>
<accession>A0ACC4E745</accession>
<protein>
    <submittedName>
        <fullName evidence="1">Uncharacterized protein</fullName>
    </submittedName>
</protein>
<comment type="caution">
    <text evidence="1">The sequence shown here is derived from an EMBL/GenBank/DDBJ whole genome shotgun (WGS) entry which is preliminary data.</text>
</comment>
<gene>
    <name evidence="1" type="ORF">ACCO45_000558</name>
</gene>
<organism evidence="1 2">
    <name type="scientific">Purpureocillium lilacinum</name>
    <name type="common">Paecilomyces lilacinus</name>
    <dbReference type="NCBI Taxonomy" id="33203"/>
    <lineage>
        <taxon>Eukaryota</taxon>
        <taxon>Fungi</taxon>
        <taxon>Dikarya</taxon>
        <taxon>Ascomycota</taxon>
        <taxon>Pezizomycotina</taxon>
        <taxon>Sordariomycetes</taxon>
        <taxon>Hypocreomycetidae</taxon>
        <taxon>Hypocreales</taxon>
        <taxon>Ophiocordycipitaceae</taxon>
        <taxon>Purpureocillium</taxon>
    </lineage>
</organism>
<proteinExistence type="predicted"/>
<keyword evidence="2" id="KW-1185">Reference proteome</keyword>
<dbReference type="Proteomes" id="UP001638806">
    <property type="component" value="Unassembled WGS sequence"/>
</dbReference>